<evidence type="ECO:0000313" key="8">
    <source>
        <dbReference type="EMBL" id="MCK8786438.1"/>
    </source>
</evidence>
<feature type="transmembrane region" description="Helical" evidence="6">
    <location>
        <begin position="564"/>
        <end position="583"/>
    </location>
</feature>
<evidence type="ECO:0000313" key="9">
    <source>
        <dbReference type="Proteomes" id="UP001139516"/>
    </source>
</evidence>
<dbReference type="PANTHER" id="PTHR34820">
    <property type="entry name" value="INNER MEMBRANE PROTEIN YEBZ"/>
    <property type="match status" value="1"/>
</dbReference>
<feature type="transmembrane region" description="Helical" evidence="6">
    <location>
        <begin position="271"/>
        <end position="292"/>
    </location>
</feature>
<dbReference type="Proteomes" id="UP001139516">
    <property type="component" value="Unassembled WGS sequence"/>
</dbReference>
<feature type="transmembrane region" description="Helical" evidence="6">
    <location>
        <begin position="407"/>
        <end position="425"/>
    </location>
</feature>
<dbReference type="GO" id="GO:0006825">
    <property type="term" value="P:copper ion transport"/>
    <property type="evidence" value="ECO:0007669"/>
    <property type="project" value="InterPro"/>
</dbReference>
<comment type="caution">
    <text evidence="8">The sequence shown here is derived from an EMBL/GenBank/DDBJ whole genome shotgun (WGS) entry which is preliminary data.</text>
</comment>
<feature type="transmembrane region" description="Helical" evidence="6">
    <location>
        <begin position="474"/>
        <end position="493"/>
    </location>
</feature>
<evidence type="ECO:0000256" key="6">
    <source>
        <dbReference type="SAM" id="Phobius"/>
    </source>
</evidence>
<accession>A0A9X1YAB3</accession>
<dbReference type="EMBL" id="JALPRX010000083">
    <property type="protein sequence ID" value="MCK8786438.1"/>
    <property type="molecule type" value="Genomic_DNA"/>
</dbReference>
<feature type="transmembrane region" description="Helical" evidence="6">
    <location>
        <begin position="62"/>
        <end position="86"/>
    </location>
</feature>
<feature type="transmembrane region" description="Helical" evidence="6">
    <location>
        <begin position="20"/>
        <end position="41"/>
    </location>
</feature>
<feature type="transmembrane region" description="Helical" evidence="6">
    <location>
        <begin position="232"/>
        <end position="251"/>
    </location>
</feature>
<feature type="transmembrane region" description="Helical" evidence="6">
    <location>
        <begin position="530"/>
        <end position="552"/>
    </location>
</feature>
<keyword evidence="4 6" id="KW-1133">Transmembrane helix</keyword>
<gene>
    <name evidence="8" type="ORF">M0638_18850</name>
</gene>
<feature type="transmembrane region" description="Helical" evidence="6">
    <location>
        <begin position="505"/>
        <end position="524"/>
    </location>
</feature>
<evidence type="ECO:0000256" key="2">
    <source>
        <dbReference type="ARBA" id="ARBA00022475"/>
    </source>
</evidence>
<protein>
    <submittedName>
        <fullName evidence="8">Copper resistance protein</fullName>
    </submittedName>
</protein>
<proteinExistence type="predicted"/>
<dbReference type="RefSeq" id="WP_248668553.1">
    <property type="nucleotide sequence ID" value="NZ_JALPRX010000083.1"/>
</dbReference>
<evidence type="ECO:0000256" key="3">
    <source>
        <dbReference type="ARBA" id="ARBA00022692"/>
    </source>
</evidence>
<keyword evidence="2" id="KW-1003">Cell membrane</keyword>
<keyword evidence="9" id="KW-1185">Reference proteome</keyword>
<dbReference type="AlphaFoldDB" id="A0A9X1YAB3"/>
<dbReference type="GO" id="GO:0005886">
    <property type="term" value="C:plasma membrane"/>
    <property type="evidence" value="ECO:0007669"/>
    <property type="project" value="UniProtKB-SubCell"/>
</dbReference>
<dbReference type="InterPro" id="IPR032694">
    <property type="entry name" value="CopC/D"/>
</dbReference>
<reference evidence="8" key="1">
    <citation type="submission" date="2022-04" db="EMBL/GenBank/DDBJ databases">
        <title>Roseomonas acroporae sp. nov., isolated from coral Acropora digitifera.</title>
        <authorList>
            <person name="Sun H."/>
        </authorList>
    </citation>
    <scope>NUCLEOTIDE SEQUENCE</scope>
    <source>
        <strain evidence="8">NAR14</strain>
    </source>
</reference>
<dbReference type="Pfam" id="PF05425">
    <property type="entry name" value="CopD"/>
    <property type="match status" value="1"/>
</dbReference>
<evidence type="ECO:0000259" key="7">
    <source>
        <dbReference type="Pfam" id="PF05425"/>
    </source>
</evidence>
<sequence>MQQFLDVYGFVSVLLHMAVLLSRSALIGGIAFWVLLAVPVSRDLTREDGARLLGIARRGVRIAAWLTLGLTALASVLGALALAASMEIPLGSALGAEFVVSGAIVVAGAALALLLAAPADPPAPGRRLALAAAALLCLAGGVAGSHAMARTEDRALLMLATALHHLGAALWLGGLPVFLASLRLAGPVRRRAAVPAGLSVAGPASLGAAQVAAPAMSGLSAARAIGAAYSRLAAGGVLLIVLGILGFWGAYLGGVGNLYGTAYGAMSATKGALFGLLLLLGLGNFLVLHGFVRNPEKHLNHVRRFVECEIGLGVAVLAAAASLTSLPPAVDNPAADVASWAEVTERFTPTWPRLSSPDHADLAIPELQARLDAEWQRRQADPRPQAFAPGEGFLPPRNASDIAWSEYNHHWAGLVVLLVGLAALLDATGRVPWARHWPLLFLILAGFLAFRSDPEVWPLGEIGLIESMRDAEVVQHRLFALLVVAFAVAEWRVRLGKVQGRLRYVFPGAMVLGGVLLLAHNHAISNVKEALLIELSHLPLGAMAVISGCARWVELRGEGREARIARWVWPVGMVLMGLLLMLYREA</sequence>
<name>A0A9X1YAB3_9PROT</name>
<feature type="transmembrane region" description="Helical" evidence="6">
    <location>
        <begin position="155"/>
        <end position="182"/>
    </location>
</feature>
<feature type="domain" description="Copper resistance protein D" evidence="7">
    <location>
        <begin position="227"/>
        <end position="323"/>
    </location>
</feature>
<feature type="transmembrane region" description="Helical" evidence="6">
    <location>
        <begin position="304"/>
        <end position="323"/>
    </location>
</feature>
<comment type="subcellular location">
    <subcellularLocation>
        <location evidence="1">Cell membrane</location>
        <topology evidence="1">Multi-pass membrane protein</topology>
    </subcellularLocation>
</comment>
<evidence type="ECO:0000256" key="1">
    <source>
        <dbReference type="ARBA" id="ARBA00004651"/>
    </source>
</evidence>
<feature type="transmembrane region" description="Helical" evidence="6">
    <location>
        <begin position="128"/>
        <end position="149"/>
    </location>
</feature>
<feature type="transmembrane region" description="Helical" evidence="6">
    <location>
        <begin position="437"/>
        <end position="454"/>
    </location>
</feature>
<keyword evidence="5 6" id="KW-0472">Membrane</keyword>
<keyword evidence="3 6" id="KW-0812">Transmembrane</keyword>
<evidence type="ECO:0000256" key="5">
    <source>
        <dbReference type="ARBA" id="ARBA00023136"/>
    </source>
</evidence>
<evidence type="ECO:0000256" key="4">
    <source>
        <dbReference type="ARBA" id="ARBA00022989"/>
    </source>
</evidence>
<dbReference type="InterPro" id="IPR008457">
    <property type="entry name" value="Cu-R_CopD_dom"/>
</dbReference>
<dbReference type="PANTHER" id="PTHR34820:SF4">
    <property type="entry name" value="INNER MEMBRANE PROTEIN YEBZ"/>
    <property type="match status" value="1"/>
</dbReference>
<organism evidence="8 9">
    <name type="scientific">Roseomonas acroporae</name>
    <dbReference type="NCBI Taxonomy" id="2937791"/>
    <lineage>
        <taxon>Bacteria</taxon>
        <taxon>Pseudomonadati</taxon>
        <taxon>Pseudomonadota</taxon>
        <taxon>Alphaproteobacteria</taxon>
        <taxon>Acetobacterales</taxon>
        <taxon>Roseomonadaceae</taxon>
        <taxon>Roseomonas</taxon>
    </lineage>
</organism>
<feature type="transmembrane region" description="Helical" evidence="6">
    <location>
        <begin position="98"/>
        <end position="116"/>
    </location>
</feature>